<keyword evidence="7" id="KW-1185">Reference proteome</keyword>
<keyword evidence="3" id="KW-0804">Transcription</keyword>
<name>A0A1H8WBW1_9FIRM</name>
<dbReference type="STRING" id="112903.SAMN04490178_11534"/>
<dbReference type="PROSITE" id="PS50995">
    <property type="entry name" value="HTH_MARR_2"/>
    <property type="match status" value="1"/>
</dbReference>
<dbReference type="PANTHER" id="PTHR42756">
    <property type="entry name" value="TRANSCRIPTIONAL REGULATOR, MARR"/>
    <property type="match status" value="1"/>
</dbReference>
<dbReference type="InterPro" id="IPR000835">
    <property type="entry name" value="HTH_MarR-typ"/>
</dbReference>
<protein>
    <submittedName>
        <fullName evidence="6">DNA-binding transcriptional regulator, MarR family</fullName>
    </submittedName>
</protein>
<feature type="domain" description="HTH marR-type" evidence="5">
    <location>
        <begin position="5"/>
        <end position="141"/>
    </location>
</feature>
<dbReference type="SUPFAM" id="SSF46785">
    <property type="entry name" value="Winged helix' DNA-binding domain"/>
    <property type="match status" value="1"/>
</dbReference>
<dbReference type="Gene3D" id="1.10.10.10">
    <property type="entry name" value="Winged helix-like DNA-binding domain superfamily/Winged helix DNA-binding domain"/>
    <property type="match status" value="1"/>
</dbReference>
<dbReference type="RefSeq" id="WP_091747937.1">
    <property type="nucleotide sequence ID" value="NZ_FODY01000015.1"/>
</dbReference>
<dbReference type="GO" id="GO:0003677">
    <property type="term" value="F:DNA binding"/>
    <property type="evidence" value="ECO:0007669"/>
    <property type="project" value="UniProtKB-KW"/>
</dbReference>
<dbReference type="OrthoDB" id="3254893at2"/>
<reference evidence="6 7" key="1">
    <citation type="submission" date="2016-10" db="EMBL/GenBank/DDBJ databases">
        <authorList>
            <person name="de Groot N.N."/>
        </authorList>
    </citation>
    <scope>NUCLEOTIDE SEQUENCE [LARGE SCALE GENOMIC DNA]</scope>
    <source>
        <strain evidence="6 7">DSM 13305</strain>
    </source>
</reference>
<organism evidence="6 7">
    <name type="scientific">Propionispora vibrioides</name>
    <dbReference type="NCBI Taxonomy" id="112903"/>
    <lineage>
        <taxon>Bacteria</taxon>
        <taxon>Bacillati</taxon>
        <taxon>Bacillota</taxon>
        <taxon>Negativicutes</taxon>
        <taxon>Selenomonadales</taxon>
        <taxon>Sporomusaceae</taxon>
        <taxon>Propionispora</taxon>
    </lineage>
</organism>
<sequence length="179" mass="20470">MEETSYNLTEKFILLSRLFMQKHHQMGASQQHDPFRGQGRILALLKLQPEMSQKKLSYLLGIRPQSMGELLAKLESNGYIRRTPSAEDRRAMEIQLTAEGAAAAAASEERRARELAADDMFQCLNQEEQEVLAGYLERVIAALQKTVAGEPGDFFGHRPHPHEWDSRHRRPGEWPGERF</sequence>
<evidence type="ECO:0000256" key="1">
    <source>
        <dbReference type="ARBA" id="ARBA00023015"/>
    </source>
</evidence>
<proteinExistence type="predicted"/>
<evidence type="ECO:0000256" key="3">
    <source>
        <dbReference type="ARBA" id="ARBA00023163"/>
    </source>
</evidence>
<keyword evidence="2 6" id="KW-0238">DNA-binding</keyword>
<dbReference type="Pfam" id="PF01047">
    <property type="entry name" value="MarR"/>
    <property type="match status" value="1"/>
</dbReference>
<dbReference type="SMART" id="SM00347">
    <property type="entry name" value="HTH_MARR"/>
    <property type="match status" value="1"/>
</dbReference>
<dbReference type="PANTHER" id="PTHR42756:SF1">
    <property type="entry name" value="TRANSCRIPTIONAL REPRESSOR OF EMRAB OPERON"/>
    <property type="match status" value="1"/>
</dbReference>
<dbReference type="Proteomes" id="UP000198847">
    <property type="component" value="Unassembled WGS sequence"/>
</dbReference>
<feature type="region of interest" description="Disordered" evidence="4">
    <location>
        <begin position="155"/>
        <end position="179"/>
    </location>
</feature>
<keyword evidence="1" id="KW-0805">Transcription regulation</keyword>
<dbReference type="InterPro" id="IPR036390">
    <property type="entry name" value="WH_DNA-bd_sf"/>
</dbReference>
<gene>
    <name evidence="6" type="ORF">SAMN04490178_11534</name>
</gene>
<dbReference type="InterPro" id="IPR036388">
    <property type="entry name" value="WH-like_DNA-bd_sf"/>
</dbReference>
<evidence type="ECO:0000259" key="5">
    <source>
        <dbReference type="PROSITE" id="PS50995"/>
    </source>
</evidence>
<dbReference type="InterPro" id="IPR023187">
    <property type="entry name" value="Tscrpt_reg_MarR-type_CS"/>
</dbReference>
<dbReference type="GO" id="GO:0003700">
    <property type="term" value="F:DNA-binding transcription factor activity"/>
    <property type="evidence" value="ECO:0007669"/>
    <property type="project" value="InterPro"/>
</dbReference>
<evidence type="ECO:0000313" key="7">
    <source>
        <dbReference type="Proteomes" id="UP000198847"/>
    </source>
</evidence>
<dbReference type="AlphaFoldDB" id="A0A1H8WBW1"/>
<feature type="compositionally biased region" description="Basic and acidic residues" evidence="4">
    <location>
        <begin position="161"/>
        <end position="179"/>
    </location>
</feature>
<dbReference type="PROSITE" id="PS01117">
    <property type="entry name" value="HTH_MARR_1"/>
    <property type="match status" value="1"/>
</dbReference>
<evidence type="ECO:0000313" key="6">
    <source>
        <dbReference type="EMBL" id="SEP25120.1"/>
    </source>
</evidence>
<dbReference type="PRINTS" id="PR00598">
    <property type="entry name" value="HTHMARR"/>
</dbReference>
<evidence type="ECO:0000256" key="2">
    <source>
        <dbReference type="ARBA" id="ARBA00023125"/>
    </source>
</evidence>
<accession>A0A1H8WBW1</accession>
<evidence type="ECO:0000256" key="4">
    <source>
        <dbReference type="SAM" id="MobiDB-lite"/>
    </source>
</evidence>
<dbReference type="EMBL" id="FODY01000015">
    <property type="protein sequence ID" value="SEP25120.1"/>
    <property type="molecule type" value="Genomic_DNA"/>
</dbReference>